<dbReference type="AlphaFoldDB" id="A0A443S386"/>
<dbReference type="GO" id="GO:0034605">
    <property type="term" value="P:cellular response to heat"/>
    <property type="evidence" value="ECO:0007669"/>
    <property type="project" value="TreeGrafter"/>
</dbReference>
<dbReference type="InterPro" id="IPR003593">
    <property type="entry name" value="AAA+_ATPase"/>
</dbReference>
<gene>
    <name evidence="5" type="ORF">B4U80_06551</name>
</gene>
<evidence type="ECO:0000259" key="4">
    <source>
        <dbReference type="SMART" id="SM01086"/>
    </source>
</evidence>
<dbReference type="EMBL" id="NCKV01010111">
    <property type="protein sequence ID" value="RWS21998.1"/>
    <property type="molecule type" value="Genomic_DNA"/>
</dbReference>
<accession>A0A443S386</accession>
<organism evidence="5 6">
    <name type="scientific">Leptotrombidium deliense</name>
    <dbReference type="NCBI Taxonomy" id="299467"/>
    <lineage>
        <taxon>Eukaryota</taxon>
        <taxon>Metazoa</taxon>
        <taxon>Ecdysozoa</taxon>
        <taxon>Arthropoda</taxon>
        <taxon>Chelicerata</taxon>
        <taxon>Arachnida</taxon>
        <taxon>Acari</taxon>
        <taxon>Acariformes</taxon>
        <taxon>Trombidiformes</taxon>
        <taxon>Prostigmata</taxon>
        <taxon>Anystina</taxon>
        <taxon>Parasitengona</taxon>
        <taxon>Trombiculoidea</taxon>
        <taxon>Trombiculidae</taxon>
        <taxon>Leptotrombidium</taxon>
    </lineage>
</organism>
<dbReference type="STRING" id="299467.A0A443S386"/>
<dbReference type="OrthoDB" id="47330at2759"/>
<reference evidence="5 6" key="1">
    <citation type="journal article" date="2018" name="Gigascience">
        <title>Genomes of trombidid mites reveal novel predicted allergens and laterally-transferred genes associated with secondary metabolism.</title>
        <authorList>
            <person name="Dong X."/>
            <person name="Chaisiri K."/>
            <person name="Xia D."/>
            <person name="Armstrong S.D."/>
            <person name="Fang Y."/>
            <person name="Donnelly M.J."/>
            <person name="Kadowaki T."/>
            <person name="McGarry J.W."/>
            <person name="Darby A.C."/>
            <person name="Makepeace B.L."/>
        </authorList>
    </citation>
    <scope>NUCLEOTIDE SEQUENCE [LARGE SCALE GENOMIC DNA]</scope>
    <source>
        <strain evidence="5">UoL-UT</strain>
    </source>
</reference>
<sequence>MKIIENEPEYESISEMYAEILKNTENYGNVTFKQLEAIDSNIEEFNKKLNDVYLRVECEIAQQKDCLAKTIKDVHDEISSFETYGNEDIDSLIKNLTLTIEFATNQLQGRESLNSLKESEKQLIEKKKFLDNLIKKTERKLNKPKLQNKFESTMVGQKCAISLVALTVLRKITGWMDKNRPLSFLFLGSSGIGKTHLAKEIANYLHSGNIEDGFIRIDMSEYHMKEDAARFTGSPPGFKNHEAGGQLTSALAKCPNAVVLFDEVEKAHTDVLTPLLQLFDEGRLTDGRGVTTHCKEAVFIMTSNLGSEAILKEFDSMITKHKESGGREDNFDFDDYCSLDDLREKFTPILKEHFKREEFLGRINEFVYFFPFSHKEKKILAKSELNKIRALAKENNKLTLSWEEKVVDIIADGFNKRYGARSLQNEVNREVGNSLALAQEAKEIKSGDCVKLLATKHSQYKLKLLINHEKYYRCGISIPASENDREKNGCKCQKENKK</sequence>
<feature type="domain" description="AAA+ ATPase" evidence="3">
    <location>
        <begin position="180"/>
        <end position="334"/>
    </location>
</feature>
<keyword evidence="1" id="KW-0547">Nucleotide-binding</keyword>
<dbReference type="SUPFAM" id="SSF52540">
    <property type="entry name" value="P-loop containing nucleoside triphosphate hydrolases"/>
    <property type="match status" value="1"/>
</dbReference>
<evidence type="ECO:0000313" key="5">
    <source>
        <dbReference type="EMBL" id="RWS21998.1"/>
    </source>
</evidence>
<dbReference type="Gene3D" id="3.40.50.300">
    <property type="entry name" value="P-loop containing nucleotide triphosphate hydrolases"/>
    <property type="match status" value="1"/>
</dbReference>
<evidence type="ECO:0000313" key="6">
    <source>
        <dbReference type="Proteomes" id="UP000288716"/>
    </source>
</evidence>
<dbReference type="InterPro" id="IPR001270">
    <property type="entry name" value="ClpA/B"/>
</dbReference>
<evidence type="ECO:0000256" key="1">
    <source>
        <dbReference type="ARBA" id="ARBA00022741"/>
    </source>
</evidence>
<protein>
    <submittedName>
        <fullName evidence="5">Caseinolytic peptidase B-like protein</fullName>
    </submittedName>
</protein>
<name>A0A443S386_9ACAR</name>
<dbReference type="PANTHER" id="PTHR11638">
    <property type="entry name" value="ATP-DEPENDENT CLP PROTEASE"/>
    <property type="match status" value="1"/>
</dbReference>
<keyword evidence="2" id="KW-0067">ATP-binding</keyword>
<dbReference type="SMART" id="SM01086">
    <property type="entry name" value="ClpB_D2-small"/>
    <property type="match status" value="1"/>
</dbReference>
<dbReference type="PANTHER" id="PTHR11638:SF93">
    <property type="entry name" value="MITOCHONDRIAL DISAGGREGASE"/>
    <property type="match status" value="1"/>
</dbReference>
<dbReference type="GO" id="GO:0016887">
    <property type="term" value="F:ATP hydrolysis activity"/>
    <property type="evidence" value="ECO:0007669"/>
    <property type="project" value="InterPro"/>
</dbReference>
<dbReference type="VEuPathDB" id="VectorBase:LDEU010042"/>
<dbReference type="SMART" id="SM00382">
    <property type="entry name" value="AAA"/>
    <property type="match status" value="1"/>
</dbReference>
<dbReference type="Gene3D" id="1.10.8.60">
    <property type="match status" value="1"/>
</dbReference>
<dbReference type="InterPro" id="IPR019489">
    <property type="entry name" value="Clp_ATPase_C"/>
</dbReference>
<feature type="domain" description="Clp ATPase C-terminal" evidence="4">
    <location>
        <begin position="380"/>
        <end position="462"/>
    </location>
</feature>
<evidence type="ECO:0000256" key="2">
    <source>
        <dbReference type="ARBA" id="ARBA00022840"/>
    </source>
</evidence>
<dbReference type="InterPro" id="IPR050130">
    <property type="entry name" value="ClpA_ClpB"/>
</dbReference>
<dbReference type="PRINTS" id="PR00300">
    <property type="entry name" value="CLPPROTEASEA"/>
</dbReference>
<dbReference type="Pfam" id="PF10431">
    <property type="entry name" value="ClpB_D2-small"/>
    <property type="match status" value="1"/>
</dbReference>
<dbReference type="CDD" id="cd19499">
    <property type="entry name" value="RecA-like_ClpB_Hsp104-like"/>
    <property type="match status" value="1"/>
</dbReference>
<dbReference type="GO" id="GO:0005739">
    <property type="term" value="C:mitochondrion"/>
    <property type="evidence" value="ECO:0007669"/>
    <property type="project" value="TreeGrafter"/>
</dbReference>
<dbReference type="GO" id="GO:0005524">
    <property type="term" value="F:ATP binding"/>
    <property type="evidence" value="ECO:0007669"/>
    <property type="project" value="UniProtKB-KW"/>
</dbReference>
<dbReference type="InterPro" id="IPR003959">
    <property type="entry name" value="ATPase_AAA_core"/>
</dbReference>
<proteinExistence type="predicted"/>
<evidence type="ECO:0000259" key="3">
    <source>
        <dbReference type="SMART" id="SM00382"/>
    </source>
</evidence>
<dbReference type="Proteomes" id="UP000288716">
    <property type="component" value="Unassembled WGS sequence"/>
</dbReference>
<dbReference type="InterPro" id="IPR027417">
    <property type="entry name" value="P-loop_NTPase"/>
</dbReference>
<comment type="caution">
    <text evidence="5">The sequence shown here is derived from an EMBL/GenBank/DDBJ whole genome shotgun (WGS) entry which is preliminary data.</text>
</comment>
<dbReference type="Pfam" id="PF07724">
    <property type="entry name" value="AAA_2"/>
    <property type="match status" value="1"/>
</dbReference>
<keyword evidence="6" id="KW-1185">Reference proteome</keyword>